<dbReference type="SMART" id="SM00093">
    <property type="entry name" value="SERPIN"/>
    <property type="match status" value="1"/>
</dbReference>
<dbReference type="InterPro" id="IPR023795">
    <property type="entry name" value="Serpin_CS"/>
</dbReference>
<dbReference type="CDD" id="cd02043">
    <property type="entry name" value="serpinP_plants"/>
    <property type="match status" value="1"/>
</dbReference>
<reference evidence="4 5" key="1">
    <citation type="submission" date="2023-12" db="EMBL/GenBank/DDBJ databases">
        <title>A high-quality genome assembly for Dillenia turbinata (Dilleniales).</title>
        <authorList>
            <person name="Chanderbali A."/>
        </authorList>
    </citation>
    <scope>NUCLEOTIDE SEQUENCE [LARGE SCALE GENOMIC DNA]</scope>
    <source>
        <strain evidence="4">LSX21</strain>
        <tissue evidence="4">Leaf</tissue>
    </source>
</reference>
<dbReference type="EMBL" id="JBAMMX010000004">
    <property type="protein sequence ID" value="KAK6942223.1"/>
    <property type="molecule type" value="Genomic_DNA"/>
</dbReference>
<comment type="caution">
    <text evidence="4">The sequence shown here is derived from an EMBL/GenBank/DDBJ whole genome shotgun (WGS) entry which is preliminary data.</text>
</comment>
<evidence type="ECO:0000313" key="5">
    <source>
        <dbReference type="Proteomes" id="UP001370490"/>
    </source>
</evidence>
<dbReference type="PROSITE" id="PS00284">
    <property type="entry name" value="SERPIN"/>
    <property type="match status" value="1"/>
</dbReference>
<dbReference type="AlphaFoldDB" id="A0AAN8W953"/>
<evidence type="ECO:0000256" key="1">
    <source>
        <dbReference type="ARBA" id="ARBA00009500"/>
    </source>
</evidence>
<dbReference type="InterPro" id="IPR000215">
    <property type="entry name" value="Serpin_fam"/>
</dbReference>
<dbReference type="InterPro" id="IPR036186">
    <property type="entry name" value="Serpin_sf"/>
</dbReference>
<dbReference type="Gene3D" id="3.30.497.10">
    <property type="entry name" value="Antithrombin, subunit I, domain 2"/>
    <property type="match status" value="1"/>
</dbReference>
<dbReference type="GO" id="GO:0005615">
    <property type="term" value="C:extracellular space"/>
    <property type="evidence" value="ECO:0007669"/>
    <property type="project" value="InterPro"/>
</dbReference>
<proteinExistence type="inferred from homology"/>
<protein>
    <submittedName>
        <fullName evidence="4">Serpin domain</fullName>
    </submittedName>
</protein>
<evidence type="ECO:0000259" key="3">
    <source>
        <dbReference type="SMART" id="SM00093"/>
    </source>
</evidence>
<dbReference type="PANTHER" id="PTHR11461">
    <property type="entry name" value="SERINE PROTEASE INHIBITOR, SERPIN"/>
    <property type="match status" value="1"/>
</dbReference>
<name>A0AAN8W953_9MAGN</name>
<gene>
    <name evidence="4" type="ORF">RJ641_027600</name>
</gene>
<comment type="similarity">
    <text evidence="1 2">Belongs to the serpin family.</text>
</comment>
<dbReference type="Proteomes" id="UP001370490">
    <property type="component" value="Unassembled WGS sequence"/>
</dbReference>
<accession>A0AAN8W953</accession>
<dbReference type="InterPro" id="IPR042178">
    <property type="entry name" value="Serpin_sf_1"/>
</dbReference>
<dbReference type="SUPFAM" id="SSF56574">
    <property type="entry name" value="Serpins"/>
    <property type="match status" value="1"/>
</dbReference>
<dbReference type="Gene3D" id="2.30.39.10">
    <property type="entry name" value="Alpha-1-antitrypsin, domain 1"/>
    <property type="match status" value="1"/>
</dbReference>
<dbReference type="InterPro" id="IPR042185">
    <property type="entry name" value="Serpin_sf_2"/>
</dbReference>
<dbReference type="PANTHER" id="PTHR11461:SF340">
    <property type="entry name" value="SERPIN DOMAIN-CONTAINING PROTEIN"/>
    <property type="match status" value="1"/>
</dbReference>
<keyword evidence="5" id="KW-1185">Reference proteome</keyword>
<feature type="non-terminal residue" evidence="4">
    <location>
        <position position="327"/>
    </location>
</feature>
<evidence type="ECO:0000256" key="2">
    <source>
        <dbReference type="RuleBase" id="RU000411"/>
    </source>
</evidence>
<evidence type="ECO:0000313" key="4">
    <source>
        <dbReference type="EMBL" id="KAK6942223.1"/>
    </source>
</evidence>
<feature type="domain" description="Serpin" evidence="3">
    <location>
        <begin position="3"/>
        <end position="325"/>
    </location>
</feature>
<organism evidence="4 5">
    <name type="scientific">Dillenia turbinata</name>
    <dbReference type="NCBI Taxonomy" id="194707"/>
    <lineage>
        <taxon>Eukaryota</taxon>
        <taxon>Viridiplantae</taxon>
        <taxon>Streptophyta</taxon>
        <taxon>Embryophyta</taxon>
        <taxon>Tracheophyta</taxon>
        <taxon>Spermatophyta</taxon>
        <taxon>Magnoliopsida</taxon>
        <taxon>eudicotyledons</taxon>
        <taxon>Gunneridae</taxon>
        <taxon>Pentapetalae</taxon>
        <taxon>Dilleniales</taxon>
        <taxon>Dilleniaceae</taxon>
        <taxon>Dillenia</taxon>
    </lineage>
</organism>
<sequence length="327" mass="36350">MAMQLLVNDAEKGSNLVFSPLSFQVMLSLIAAGAKGSTLQQLLLFLGVSNIADLHLQSSHIVSLASPDNNAESILGGPLLSFVNSAWIDKQFPLKPSFEEIAKVLFKAEARGVDFAAKDATKGLIKELIPSGCLNSDTALVLANALYFKGAWNRIFDASKTESKEFHLLTGEAVEVPFMTSKRYEKHLYRETDKGFKILKIPYQRKQDPTLHRFWIPRFKFSYGFEASGTLKELGLDLPFRNVGELTGIIDSVDSHKICLSEIFHKSYIEVNEEGTEAAASTAPRIIRCSGRLSPPTFVADHPFLFMIREDTTRTMFFIGAVLNPRL</sequence>
<dbReference type="Pfam" id="PF00079">
    <property type="entry name" value="Serpin"/>
    <property type="match status" value="2"/>
</dbReference>
<dbReference type="GO" id="GO:0004867">
    <property type="term" value="F:serine-type endopeptidase inhibitor activity"/>
    <property type="evidence" value="ECO:0007669"/>
    <property type="project" value="InterPro"/>
</dbReference>
<dbReference type="InterPro" id="IPR023796">
    <property type="entry name" value="Serpin_dom"/>
</dbReference>